<keyword evidence="4" id="KW-1185">Reference proteome</keyword>
<dbReference type="EMBL" id="BAABHJ010000001">
    <property type="protein sequence ID" value="GAA4601082.1"/>
    <property type="molecule type" value="Genomic_DNA"/>
</dbReference>
<gene>
    <name evidence="3" type="ORF">GCM10023195_02270</name>
</gene>
<feature type="domain" description="WCX" evidence="2">
    <location>
        <begin position="241"/>
        <end position="311"/>
    </location>
</feature>
<dbReference type="Pfam" id="PF25583">
    <property type="entry name" value="WCX"/>
    <property type="match status" value="1"/>
</dbReference>
<evidence type="ECO:0000313" key="3">
    <source>
        <dbReference type="EMBL" id="GAA4601082.1"/>
    </source>
</evidence>
<dbReference type="Proteomes" id="UP001500212">
    <property type="component" value="Unassembled WGS sequence"/>
</dbReference>
<dbReference type="PANTHER" id="PTHR34580:SF3">
    <property type="entry name" value="PROTEIN PAFB"/>
    <property type="match status" value="1"/>
</dbReference>
<evidence type="ECO:0000313" key="4">
    <source>
        <dbReference type="Proteomes" id="UP001500212"/>
    </source>
</evidence>
<dbReference type="RefSeq" id="WP_345346665.1">
    <property type="nucleotide sequence ID" value="NZ_BAABHJ010000001.1"/>
</dbReference>
<evidence type="ECO:0000259" key="1">
    <source>
        <dbReference type="Pfam" id="PF13280"/>
    </source>
</evidence>
<protein>
    <submittedName>
        <fullName evidence="3">WYL domain-containing protein</fullName>
    </submittedName>
</protein>
<dbReference type="InterPro" id="IPR057727">
    <property type="entry name" value="WCX_dom"/>
</dbReference>
<dbReference type="PROSITE" id="PS52050">
    <property type="entry name" value="WYL"/>
    <property type="match status" value="1"/>
</dbReference>
<dbReference type="Pfam" id="PF13280">
    <property type="entry name" value="WYL"/>
    <property type="match status" value="1"/>
</dbReference>
<evidence type="ECO:0000259" key="2">
    <source>
        <dbReference type="Pfam" id="PF25583"/>
    </source>
</evidence>
<dbReference type="InterPro" id="IPR051534">
    <property type="entry name" value="CBASS_pafABC_assoc_protein"/>
</dbReference>
<name>A0ABP8TAW0_9ACTN</name>
<reference evidence="4" key="1">
    <citation type="journal article" date="2019" name="Int. J. Syst. Evol. Microbiol.">
        <title>The Global Catalogue of Microorganisms (GCM) 10K type strain sequencing project: providing services to taxonomists for standard genome sequencing and annotation.</title>
        <authorList>
            <consortium name="The Broad Institute Genomics Platform"/>
            <consortium name="The Broad Institute Genome Sequencing Center for Infectious Disease"/>
            <person name="Wu L."/>
            <person name="Ma J."/>
        </authorList>
    </citation>
    <scope>NUCLEOTIDE SEQUENCE [LARGE SCALE GENOMIC DNA]</scope>
    <source>
        <strain evidence="4">JCM 17938</strain>
    </source>
</reference>
<sequence length="314" mass="35063">MSRRKTERLLNLVVCLLATRRYLTAEQIRQAVPGYPEGDEAFKRMFERDKEELRELGIPIEMGSDGDEEPGYRIQRQAYELPEIQVARDEAAVLGLAARVWQRASLAEAASGALLKLRAAGVDTDEAASLGIEPRVGTDDPAFPALWRAVRDRRPVAFEYQGVGRSAPQRRHLEPWGVVNRHGRWYVAGHDRDRGEARVFRLSRIRGDVTTDGPAGTVTVPEGVDVREVVTSMGGTAPGRRTATVRLRHGAADGIRRWAANIRRDDDEWDLAELTFAEVDQFADYLTGFADDVVVIEPPDVRDAMIQHLKAVCQ</sequence>
<proteinExistence type="predicted"/>
<organism evidence="3 4">
    <name type="scientific">Actinoallomurus liliacearum</name>
    <dbReference type="NCBI Taxonomy" id="1080073"/>
    <lineage>
        <taxon>Bacteria</taxon>
        <taxon>Bacillati</taxon>
        <taxon>Actinomycetota</taxon>
        <taxon>Actinomycetes</taxon>
        <taxon>Streptosporangiales</taxon>
        <taxon>Thermomonosporaceae</taxon>
        <taxon>Actinoallomurus</taxon>
    </lineage>
</organism>
<accession>A0ABP8TAW0</accession>
<dbReference type="PANTHER" id="PTHR34580">
    <property type="match status" value="1"/>
</dbReference>
<dbReference type="InterPro" id="IPR026881">
    <property type="entry name" value="WYL_dom"/>
</dbReference>
<feature type="domain" description="WYL" evidence="1">
    <location>
        <begin position="142"/>
        <end position="206"/>
    </location>
</feature>
<comment type="caution">
    <text evidence="3">The sequence shown here is derived from an EMBL/GenBank/DDBJ whole genome shotgun (WGS) entry which is preliminary data.</text>
</comment>